<comment type="caution">
    <text evidence="2">The sequence shown here is derived from an EMBL/GenBank/DDBJ whole genome shotgun (WGS) entry which is preliminary data.</text>
</comment>
<gene>
    <name evidence="2" type="ORF">NDU88_000260</name>
</gene>
<keyword evidence="3" id="KW-1185">Reference proteome</keyword>
<evidence type="ECO:0000313" key="3">
    <source>
        <dbReference type="Proteomes" id="UP001066276"/>
    </source>
</evidence>
<name>A0AAV7TG65_PLEWA</name>
<evidence type="ECO:0000313" key="2">
    <source>
        <dbReference type="EMBL" id="KAJ1174969.1"/>
    </source>
</evidence>
<sequence>MSRSPFTKLPFKFLLVENPGVSVDFRGKKTLIGSAWKTARVCSYSGFPLPLQNARKRPSPFPITRKLAAEEKQQPWQATHPFASLGAPALRRSALNVFPASPGVSHPASTLRGIPQPPKRNSNSGPPKRRPESSNSQMRRITCPRRLPGVSRPTRARGPVC</sequence>
<evidence type="ECO:0000256" key="1">
    <source>
        <dbReference type="SAM" id="MobiDB-lite"/>
    </source>
</evidence>
<feature type="region of interest" description="Disordered" evidence="1">
    <location>
        <begin position="98"/>
        <end position="161"/>
    </location>
</feature>
<reference evidence="2" key="1">
    <citation type="journal article" date="2022" name="bioRxiv">
        <title>Sequencing and chromosome-scale assembly of the giantPleurodeles waltlgenome.</title>
        <authorList>
            <person name="Brown T."/>
            <person name="Elewa A."/>
            <person name="Iarovenko S."/>
            <person name="Subramanian E."/>
            <person name="Araus A.J."/>
            <person name="Petzold A."/>
            <person name="Susuki M."/>
            <person name="Suzuki K.-i.T."/>
            <person name="Hayashi T."/>
            <person name="Toyoda A."/>
            <person name="Oliveira C."/>
            <person name="Osipova E."/>
            <person name="Leigh N.D."/>
            <person name="Simon A."/>
            <person name="Yun M.H."/>
        </authorList>
    </citation>
    <scope>NUCLEOTIDE SEQUENCE</scope>
    <source>
        <strain evidence="2">20211129_DDA</strain>
        <tissue evidence="2">Liver</tissue>
    </source>
</reference>
<dbReference type="AlphaFoldDB" id="A0AAV7TG65"/>
<protein>
    <submittedName>
        <fullName evidence="2">Uncharacterized protein</fullName>
    </submittedName>
</protein>
<dbReference type="Proteomes" id="UP001066276">
    <property type="component" value="Chromosome 3_2"/>
</dbReference>
<accession>A0AAV7TG65</accession>
<organism evidence="2 3">
    <name type="scientific">Pleurodeles waltl</name>
    <name type="common">Iberian ribbed newt</name>
    <dbReference type="NCBI Taxonomy" id="8319"/>
    <lineage>
        <taxon>Eukaryota</taxon>
        <taxon>Metazoa</taxon>
        <taxon>Chordata</taxon>
        <taxon>Craniata</taxon>
        <taxon>Vertebrata</taxon>
        <taxon>Euteleostomi</taxon>
        <taxon>Amphibia</taxon>
        <taxon>Batrachia</taxon>
        <taxon>Caudata</taxon>
        <taxon>Salamandroidea</taxon>
        <taxon>Salamandridae</taxon>
        <taxon>Pleurodelinae</taxon>
        <taxon>Pleurodeles</taxon>
    </lineage>
</organism>
<proteinExistence type="predicted"/>
<dbReference type="EMBL" id="JANPWB010000006">
    <property type="protein sequence ID" value="KAJ1174969.1"/>
    <property type="molecule type" value="Genomic_DNA"/>
</dbReference>